<name>A0A7W6JRU0_9SPHN</name>
<comment type="caution">
    <text evidence="4">The sequence shown here is derived from an EMBL/GenBank/DDBJ whole genome shotgun (WGS) entry which is preliminary data.</text>
</comment>
<evidence type="ECO:0000259" key="3">
    <source>
        <dbReference type="Pfam" id="PF17899"/>
    </source>
</evidence>
<gene>
    <name evidence="4" type="ORF">GGR46_000869</name>
</gene>
<dbReference type="Gene3D" id="1.10.390.10">
    <property type="entry name" value="Neutral Protease Domain 2"/>
    <property type="match status" value="1"/>
</dbReference>
<dbReference type="RefSeq" id="WP_183994892.1">
    <property type="nucleotide sequence ID" value="NZ_JACIEH010000001.1"/>
</dbReference>
<dbReference type="PIRSF" id="PIRSF016493">
    <property type="entry name" value="Glycyl_aminpptds"/>
    <property type="match status" value="1"/>
</dbReference>
<dbReference type="GO" id="GO:0006508">
    <property type="term" value="P:proteolysis"/>
    <property type="evidence" value="ECO:0007669"/>
    <property type="project" value="UniProtKB-KW"/>
</dbReference>
<keyword evidence="1" id="KW-0732">Signal</keyword>
<dbReference type="SUPFAM" id="SSF55486">
    <property type="entry name" value="Metalloproteases ('zincins'), catalytic domain"/>
    <property type="match status" value="1"/>
</dbReference>
<dbReference type="Gene3D" id="2.60.40.3650">
    <property type="match status" value="1"/>
</dbReference>
<dbReference type="AlphaFoldDB" id="A0A7W6JRU0"/>
<evidence type="ECO:0000313" key="5">
    <source>
        <dbReference type="Proteomes" id="UP000557392"/>
    </source>
</evidence>
<dbReference type="GO" id="GO:0008237">
    <property type="term" value="F:metallopeptidase activity"/>
    <property type="evidence" value="ECO:0007669"/>
    <property type="project" value="UniProtKB-KW"/>
</dbReference>
<dbReference type="EMBL" id="JACIEH010000001">
    <property type="protein sequence ID" value="MBB4097336.1"/>
    <property type="molecule type" value="Genomic_DNA"/>
</dbReference>
<keyword evidence="4" id="KW-0482">Metalloprotease</keyword>
<dbReference type="InterPro" id="IPR027268">
    <property type="entry name" value="Peptidase_M4/M1_CTD_sf"/>
</dbReference>
<dbReference type="InterPro" id="IPR007963">
    <property type="entry name" value="Peptidase_M61_catalytic"/>
</dbReference>
<feature type="signal peptide" evidence="1">
    <location>
        <begin position="1"/>
        <end position="22"/>
    </location>
</feature>
<evidence type="ECO:0000256" key="1">
    <source>
        <dbReference type="SAM" id="SignalP"/>
    </source>
</evidence>
<accession>A0A7W6JRU0</accession>
<feature type="domain" description="Peptidase M61 catalytic" evidence="2">
    <location>
        <begin position="283"/>
        <end position="395"/>
    </location>
</feature>
<evidence type="ECO:0000313" key="4">
    <source>
        <dbReference type="EMBL" id="MBB4097336.1"/>
    </source>
</evidence>
<dbReference type="InterPro" id="IPR024191">
    <property type="entry name" value="Peptidase_M61"/>
</dbReference>
<protein>
    <submittedName>
        <fullName evidence="4">Putative metalloprotease with PDZ domain</fullName>
    </submittedName>
</protein>
<keyword evidence="4" id="KW-0378">Hydrolase</keyword>
<dbReference type="Proteomes" id="UP000557392">
    <property type="component" value="Unassembled WGS sequence"/>
</dbReference>
<feature type="chain" id="PRO_5030661645" evidence="1">
    <location>
        <begin position="23"/>
        <end position="506"/>
    </location>
</feature>
<feature type="domain" description="Peptidase M61 N-terminal" evidence="3">
    <location>
        <begin position="30"/>
        <end position="193"/>
    </location>
</feature>
<dbReference type="InterPro" id="IPR040756">
    <property type="entry name" value="Peptidase_M61_N"/>
</dbReference>
<reference evidence="4 5" key="1">
    <citation type="submission" date="2020-08" db="EMBL/GenBank/DDBJ databases">
        <title>Genomic Encyclopedia of Type Strains, Phase IV (KMG-IV): sequencing the most valuable type-strain genomes for metagenomic binning, comparative biology and taxonomic classification.</title>
        <authorList>
            <person name="Goeker M."/>
        </authorList>
    </citation>
    <scope>NUCLEOTIDE SEQUENCE [LARGE SCALE GENOMIC DNA]</scope>
    <source>
        <strain evidence="4 5">DSM 101806</strain>
    </source>
</reference>
<keyword evidence="4" id="KW-0645">Protease</keyword>
<dbReference type="Pfam" id="PF05299">
    <property type="entry name" value="Peptidase_M61"/>
    <property type="match status" value="1"/>
</dbReference>
<organism evidence="4 5">
    <name type="scientific">Sphingomonas kyeonggiensis</name>
    <dbReference type="NCBI Taxonomy" id="1268553"/>
    <lineage>
        <taxon>Bacteria</taxon>
        <taxon>Pseudomonadati</taxon>
        <taxon>Pseudomonadota</taxon>
        <taxon>Alphaproteobacteria</taxon>
        <taxon>Sphingomonadales</taxon>
        <taxon>Sphingomonadaceae</taxon>
        <taxon>Sphingomonas</taxon>
    </lineage>
</organism>
<proteinExistence type="predicted"/>
<sequence>MPKLPALVLGLATPLALGTASAPPASGPAYTLSMPDPASHRFAVTLDMTAASGDVTLVMPVWTPGYYQRMNYAEKVRDLAATDQAGHPLAVRQEGNRWHIAAPRGAKLRIRYQVLADRDFVAANFLDANKGYVSPAGVFAYPEGRLRQPVTLRIAPQAGWTIATGLAPLGKAANAYRAADFDILYDSPILMGKLERLPSFQVRGVPHHFAGVEFGTIDRALLVSDTRKIVTAASAILGDIPYRDYTFLAIGPTPGGIEHLNSTAVGLSGQDNRTPGGRLRLNSFLAHEYFHHYNVKRIRPRELGPFDYERENRTRLLWVSEGFTVYYEGVVMRRAGLIDREAFLDDLSGNMRAYENGPGHRFQSVSQASYETWEDGPFGRKDGKTISYYEKGPVIGFMLDLAIRHATGNQRSLDDVMRALYRDYYQRAGRGFTDAEFRATCERIAGTSLADLFRYVDTTDDPDYARYFGYAGLDVDTTPDAKGERRFTLTPKRDPDALQQRILASF</sequence>
<keyword evidence="5" id="KW-1185">Reference proteome</keyword>
<evidence type="ECO:0000259" key="2">
    <source>
        <dbReference type="Pfam" id="PF05299"/>
    </source>
</evidence>
<dbReference type="Pfam" id="PF17899">
    <property type="entry name" value="Peptidase_M61_N"/>
    <property type="match status" value="1"/>
</dbReference>